<evidence type="ECO:0000313" key="1">
    <source>
        <dbReference type="EMBL" id="NMN67881.1"/>
    </source>
</evidence>
<name>A0ABX1T4T8_PELUQ</name>
<protein>
    <submittedName>
        <fullName evidence="1">Uncharacterized protein</fullName>
    </submittedName>
</protein>
<accession>A0ABX1T4T8</accession>
<evidence type="ECO:0000313" key="2">
    <source>
        <dbReference type="Proteomes" id="UP001166004"/>
    </source>
</evidence>
<keyword evidence="2" id="KW-1185">Reference proteome</keyword>
<dbReference type="RefSeq" id="WP_169036381.1">
    <property type="nucleotide sequence ID" value="NZ_LANA01000002.1"/>
</dbReference>
<comment type="caution">
    <text evidence="1">The sequence shown here is derived from an EMBL/GenBank/DDBJ whole genome shotgun (WGS) entry which is preliminary data.</text>
</comment>
<proteinExistence type="predicted"/>
<dbReference type="Proteomes" id="UP001166004">
    <property type="component" value="Unassembled WGS sequence"/>
</dbReference>
<sequence>MIKFKKTFDYYATDNELGDYITFMSDVIAGDIDPQIEFDVESDECHRYVTINILDNVLH</sequence>
<organism evidence="1 2">
    <name type="scientific">Pelagibacter ubique</name>
    <dbReference type="NCBI Taxonomy" id="198252"/>
    <lineage>
        <taxon>Bacteria</taxon>
        <taxon>Pseudomonadati</taxon>
        <taxon>Pseudomonadota</taxon>
        <taxon>Alphaproteobacteria</taxon>
        <taxon>Candidatus Pelagibacterales</taxon>
        <taxon>Candidatus Pelagibacteraceae</taxon>
        <taxon>Candidatus Pelagibacter</taxon>
    </lineage>
</organism>
<gene>
    <name evidence="1" type="ORF">VP91_00010310</name>
</gene>
<reference evidence="1 2" key="1">
    <citation type="submission" date="2019-07" db="EMBL/GenBank/DDBJ databases">
        <title>SAR11 Genome Evolution.</title>
        <authorList>
            <person name="Giovannoni S."/>
        </authorList>
    </citation>
    <scope>NUCLEOTIDE SEQUENCE [LARGE SCALE GENOMIC DNA]</scope>
    <source>
        <strain evidence="1 2">HTCC9565</strain>
    </source>
</reference>
<dbReference type="EMBL" id="LANA01000002">
    <property type="protein sequence ID" value="NMN67881.1"/>
    <property type="molecule type" value="Genomic_DNA"/>
</dbReference>